<organism evidence="2 3">
    <name type="scientific">Eubacterium plexicaudatum ASF492</name>
    <dbReference type="NCBI Taxonomy" id="1235802"/>
    <lineage>
        <taxon>Bacteria</taxon>
        <taxon>Bacillati</taxon>
        <taxon>Bacillota</taxon>
        <taxon>Clostridia</taxon>
        <taxon>Eubacteriales</taxon>
        <taxon>Eubacteriaceae</taxon>
        <taxon>Eubacterium</taxon>
    </lineage>
</organism>
<dbReference type="Gene3D" id="3.40.50.620">
    <property type="entry name" value="HUPs"/>
    <property type="match status" value="1"/>
</dbReference>
<dbReference type="InterPro" id="IPR002500">
    <property type="entry name" value="PAPS_reduct_dom"/>
</dbReference>
<feature type="domain" description="Phosphoadenosine phosphosulphate reductase" evidence="1">
    <location>
        <begin position="28"/>
        <end position="93"/>
    </location>
</feature>
<dbReference type="InterPro" id="IPR050128">
    <property type="entry name" value="Sulfate_adenylyltrnsfr_sub2"/>
</dbReference>
<keyword evidence="3" id="KW-1185">Reference proteome</keyword>
<evidence type="ECO:0000313" key="2">
    <source>
        <dbReference type="EMBL" id="EMZ18879.1"/>
    </source>
</evidence>
<dbReference type="Pfam" id="PF01507">
    <property type="entry name" value="PAPS_reduct"/>
    <property type="match status" value="1"/>
</dbReference>
<comment type="caution">
    <text evidence="2">The sequence shown here is derived from an EMBL/GenBank/DDBJ whole genome shotgun (WGS) entry which is preliminary data.</text>
</comment>
<sequence length="275" mass="31404">MAKQNTNTDRRSLQDCGGFSSAEYHSVGLSGGKDSSALLLLMLEKGMPIDNVIFADTGMDFPEMAAHIAKLDALLYRERGIHITTLRHSHGFEWMMFDAPMKQPRAIARRAAQGQPATGYGWPGIKVRWCTGQLKTHLIAKEVNRLKKEKNALHYIGIAADESQRCKDDPNHRYPLVEWGITEAQALQICYDRGFDFGGLYKIYHRASCWCCPLQRIGELRKLRQHHPELWARLWDMDNRARAQFGAGPLGQFKERWSIEKLDARFAREEMEDGA</sequence>
<protein>
    <recommendedName>
        <fullName evidence="1">Phosphoadenosine phosphosulphate reductase domain-containing protein</fullName>
    </recommendedName>
</protein>
<accession>N2A3B4</accession>
<dbReference type="EMBL" id="AQFT01000182">
    <property type="protein sequence ID" value="EMZ18879.1"/>
    <property type="molecule type" value="Genomic_DNA"/>
</dbReference>
<proteinExistence type="predicted"/>
<dbReference type="GO" id="GO:0003824">
    <property type="term" value="F:catalytic activity"/>
    <property type="evidence" value="ECO:0007669"/>
    <property type="project" value="InterPro"/>
</dbReference>
<dbReference type="eggNOG" id="COG0175">
    <property type="taxonomic scope" value="Bacteria"/>
</dbReference>
<dbReference type="HOGENOM" id="CLU_083274_0_0_9"/>
<evidence type="ECO:0000313" key="3">
    <source>
        <dbReference type="Proteomes" id="UP000012589"/>
    </source>
</evidence>
<dbReference type="InterPro" id="IPR014729">
    <property type="entry name" value="Rossmann-like_a/b/a_fold"/>
</dbReference>
<dbReference type="STRING" id="1235802.C823_05748"/>
<name>N2A3B4_9FIRM</name>
<gene>
    <name evidence="2" type="ORF">C823_05748</name>
</gene>
<dbReference type="PANTHER" id="PTHR43196">
    <property type="entry name" value="SULFATE ADENYLYLTRANSFERASE SUBUNIT 2"/>
    <property type="match status" value="1"/>
</dbReference>
<dbReference type="OrthoDB" id="9774475at2"/>
<dbReference type="Proteomes" id="UP000012589">
    <property type="component" value="Unassembled WGS sequence"/>
</dbReference>
<dbReference type="PATRIC" id="fig|1235802.3.peg.6075"/>
<dbReference type="PANTHER" id="PTHR43196:SF2">
    <property type="entry name" value="PHOSPHOADENOSINE PHOSPHOSULFATE REDUCTASE"/>
    <property type="match status" value="1"/>
</dbReference>
<dbReference type="AlphaFoldDB" id="N2A3B4"/>
<evidence type="ECO:0000259" key="1">
    <source>
        <dbReference type="Pfam" id="PF01507"/>
    </source>
</evidence>
<reference evidence="2 3" key="1">
    <citation type="journal article" date="2014" name="Genome Announc.">
        <title>Draft genome sequences of the altered schaedler flora, a defined bacterial community from gnotobiotic mice.</title>
        <authorList>
            <person name="Wannemuehler M.J."/>
            <person name="Overstreet A.M."/>
            <person name="Ward D.V."/>
            <person name="Phillips G.J."/>
        </authorList>
    </citation>
    <scope>NUCLEOTIDE SEQUENCE [LARGE SCALE GENOMIC DNA]</scope>
    <source>
        <strain evidence="2 3">ASF492</strain>
    </source>
</reference>
<dbReference type="SUPFAM" id="SSF52402">
    <property type="entry name" value="Adenine nucleotide alpha hydrolases-like"/>
    <property type="match status" value="1"/>
</dbReference>